<keyword evidence="11 13" id="KW-0408">Iron</keyword>
<keyword evidence="4 13" id="KW-1003">Cell membrane</keyword>
<evidence type="ECO:0000256" key="5">
    <source>
        <dbReference type="ARBA" id="ARBA00022519"/>
    </source>
</evidence>
<evidence type="ECO:0000313" key="14">
    <source>
        <dbReference type="EMBL" id="ROO37624.1"/>
    </source>
</evidence>
<accession>A0A423QAW8</accession>
<feature type="transmembrane region" description="Helical" evidence="13">
    <location>
        <begin position="391"/>
        <end position="413"/>
    </location>
</feature>
<keyword evidence="5" id="KW-0997">Cell inner membrane</keyword>
<gene>
    <name evidence="14" type="ORF">SAHL_00255</name>
</gene>
<evidence type="ECO:0000256" key="4">
    <source>
        <dbReference type="ARBA" id="ARBA00022475"/>
    </source>
</evidence>
<dbReference type="PIRSF" id="PIRSF006446">
    <property type="entry name" value="Cyt_quinol_oxidase_1"/>
    <property type="match status" value="1"/>
</dbReference>
<proteinExistence type="inferred from homology"/>
<evidence type="ECO:0000256" key="13">
    <source>
        <dbReference type="PIRNR" id="PIRNR006446"/>
    </source>
</evidence>
<evidence type="ECO:0000256" key="11">
    <source>
        <dbReference type="ARBA" id="ARBA00023004"/>
    </source>
</evidence>
<keyword evidence="3 13" id="KW-0813">Transport</keyword>
<feature type="transmembrane region" description="Helical" evidence="13">
    <location>
        <begin position="223"/>
        <end position="247"/>
    </location>
</feature>
<feature type="transmembrane region" description="Helical" evidence="13">
    <location>
        <begin position="425"/>
        <end position="447"/>
    </location>
</feature>
<reference evidence="14 15" key="1">
    <citation type="submission" date="2013-10" db="EMBL/GenBank/DDBJ databases">
        <title>Salinisphaera halophila YIM 95161 Genome Sequencing.</title>
        <authorList>
            <person name="Lai Q."/>
            <person name="Li C."/>
            <person name="Shao Z."/>
        </authorList>
    </citation>
    <scope>NUCLEOTIDE SEQUENCE [LARGE SCALE GENOMIC DNA]</scope>
    <source>
        <strain evidence="14 15">YIM 95161</strain>
    </source>
</reference>
<keyword evidence="12 13" id="KW-0472">Membrane</keyword>
<keyword evidence="7 13" id="KW-0812">Transmembrane</keyword>
<dbReference type="GO" id="GO:0009055">
    <property type="term" value="F:electron transfer activity"/>
    <property type="evidence" value="ECO:0007669"/>
    <property type="project" value="UniProtKB-UniRule"/>
</dbReference>
<evidence type="ECO:0000256" key="7">
    <source>
        <dbReference type="ARBA" id="ARBA00022692"/>
    </source>
</evidence>
<name>A0A423QAW8_9GAMM</name>
<dbReference type="Proteomes" id="UP000285123">
    <property type="component" value="Unassembled WGS sequence"/>
</dbReference>
<dbReference type="GO" id="GO:0046872">
    <property type="term" value="F:metal ion binding"/>
    <property type="evidence" value="ECO:0007669"/>
    <property type="project" value="UniProtKB-UniRule"/>
</dbReference>
<keyword evidence="8 13" id="KW-0479">Metal-binding</keyword>
<evidence type="ECO:0000313" key="15">
    <source>
        <dbReference type="Proteomes" id="UP000285123"/>
    </source>
</evidence>
<comment type="subcellular location">
    <subcellularLocation>
        <location evidence="1">Cell inner membrane</location>
        <topology evidence="1">Multi-pass membrane protein</topology>
    </subcellularLocation>
</comment>
<feature type="transmembrane region" description="Helical" evidence="13">
    <location>
        <begin position="131"/>
        <end position="154"/>
    </location>
</feature>
<dbReference type="Pfam" id="PF01654">
    <property type="entry name" value="Cyt_bd_oxida_I"/>
    <property type="match status" value="1"/>
</dbReference>
<dbReference type="GO" id="GO:0020037">
    <property type="term" value="F:heme binding"/>
    <property type="evidence" value="ECO:0007669"/>
    <property type="project" value="TreeGrafter"/>
</dbReference>
<sequence>MQELETVIALSRTQFAATALYHYLFVPLTLGLSVLLATMETIYVISGREVYRQMTQFWSKLFAINFALGVATGLTMEFEFGTNWSTYSHFVGDIFGAPLAIEGLMAFFLESTFVGLMLFGWDKLSRGKHLLVTYMVALGSNLSALWILVANAYMQHPVGSEFNPATMRMELESFTALFFSHEAQAKFVHTSVAGFLTAAIFVIGISAFYMLRKRHMAVAVRSFRVAALFGVFASIGVICLGDALGFISGEGQPNKLVAMEGLWETAEAPAGFNVIAWPDQEAMENRFALQIPYVLTPLVTHSFDGTITGARDLVHRAEVRIRDGIPALVALETLSDNPNDRDALRTFRIHGDNLGYALLVKRYAPDVTQATPEQITQAARDTIPPVGPVFWSFRIMIAAAFLMLGFLILATIYSLRGQITEKRTFLKIAPWMIPVPFIANEAGWVVAELGRQPWTVYGQLPTWISASTHSVGYMIFSLVGFVAIYTIFIIVEMFLMVKFIRKGPDDGPLPPAEPAVAAPGHTSQWSQA</sequence>
<evidence type="ECO:0000256" key="9">
    <source>
        <dbReference type="ARBA" id="ARBA00022982"/>
    </source>
</evidence>
<dbReference type="RefSeq" id="WP_123589406.1">
    <property type="nucleotide sequence ID" value="NZ_AYKF01000001.1"/>
</dbReference>
<evidence type="ECO:0000256" key="12">
    <source>
        <dbReference type="ARBA" id="ARBA00023136"/>
    </source>
</evidence>
<dbReference type="GO" id="GO:0070069">
    <property type="term" value="C:cytochrome complex"/>
    <property type="evidence" value="ECO:0007669"/>
    <property type="project" value="UniProtKB-UniRule"/>
</dbReference>
<feature type="transmembrane region" description="Helical" evidence="13">
    <location>
        <begin position="94"/>
        <end position="119"/>
    </location>
</feature>
<dbReference type="PANTHER" id="PTHR30365">
    <property type="entry name" value="CYTOCHROME D UBIQUINOL OXIDASE"/>
    <property type="match status" value="1"/>
</dbReference>
<dbReference type="PANTHER" id="PTHR30365:SF0">
    <property type="entry name" value="CYTOCHROME BD-I UBIQUINOL OXIDASE SUBUNIT 1"/>
    <property type="match status" value="1"/>
</dbReference>
<evidence type="ECO:0000256" key="3">
    <source>
        <dbReference type="ARBA" id="ARBA00022448"/>
    </source>
</evidence>
<organism evidence="14 15">
    <name type="scientific">Salinisphaera orenii YIM 95161</name>
    <dbReference type="NCBI Taxonomy" id="1051139"/>
    <lineage>
        <taxon>Bacteria</taxon>
        <taxon>Pseudomonadati</taxon>
        <taxon>Pseudomonadota</taxon>
        <taxon>Gammaproteobacteria</taxon>
        <taxon>Salinisphaerales</taxon>
        <taxon>Salinisphaeraceae</taxon>
        <taxon>Salinisphaera</taxon>
    </lineage>
</organism>
<dbReference type="EMBL" id="AYKF01000001">
    <property type="protein sequence ID" value="ROO37624.1"/>
    <property type="molecule type" value="Genomic_DNA"/>
</dbReference>
<protein>
    <submittedName>
        <fullName evidence="14">Cytochrome BD oxidase subunit I</fullName>
    </submittedName>
</protein>
<keyword evidence="9 13" id="KW-0249">Electron transport</keyword>
<dbReference type="AlphaFoldDB" id="A0A423QAW8"/>
<dbReference type="InterPro" id="IPR002585">
    <property type="entry name" value="Cyt-d_ubiquinol_oxidase_su_1"/>
</dbReference>
<comment type="similarity">
    <text evidence="2 13">Belongs to the cytochrome ubiquinol oxidase subunit 1 family.</text>
</comment>
<dbReference type="OrthoDB" id="9807042at2"/>
<feature type="transmembrane region" description="Helical" evidence="13">
    <location>
        <begin position="20"/>
        <end position="45"/>
    </location>
</feature>
<feature type="transmembrane region" description="Helical" evidence="13">
    <location>
        <begin position="57"/>
        <end position="74"/>
    </location>
</feature>
<dbReference type="GO" id="GO:0019646">
    <property type="term" value="P:aerobic electron transport chain"/>
    <property type="evidence" value="ECO:0007669"/>
    <property type="project" value="InterPro"/>
</dbReference>
<evidence type="ECO:0000256" key="2">
    <source>
        <dbReference type="ARBA" id="ARBA00009819"/>
    </source>
</evidence>
<dbReference type="GO" id="GO:0005886">
    <property type="term" value="C:plasma membrane"/>
    <property type="evidence" value="ECO:0007669"/>
    <property type="project" value="UniProtKB-SubCell"/>
</dbReference>
<keyword evidence="6 13" id="KW-0349">Heme</keyword>
<evidence type="ECO:0000256" key="8">
    <source>
        <dbReference type="ARBA" id="ARBA00022723"/>
    </source>
</evidence>
<feature type="transmembrane region" description="Helical" evidence="13">
    <location>
        <begin position="471"/>
        <end position="495"/>
    </location>
</feature>
<evidence type="ECO:0000256" key="1">
    <source>
        <dbReference type="ARBA" id="ARBA00004429"/>
    </source>
</evidence>
<dbReference type="GO" id="GO:0016682">
    <property type="term" value="F:oxidoreductase activity, acting on diphenols and related substances as donors, oxygen as acceptor"/>
    <property type="evidence" value="ECO:0007669"/>
    <property type="project" value="TreeGrafter"/>
</dbReference>
<comment type="caution">
    <text evidence="14">The sequence shown here is derived from an EMBL/GenBank/DDBJ whole genome shotgun (WGS) entry which is preliminary data.</text>
</comment>
<evidence type="ECO:0000256" key="6">
    <source>
        <dbReference type="ARBA" id="ARBA00022617"/>
    </source>
</evidence>
<feature type="transmembrane region" description="Helical" evidence="13">
    <location>
        <begin position="187"/>
        <end position="211"/>
    </location>
</feature>
<evidence type="ECO:0000256" key="10">
    <source>
        <dbReference type="ARBA" id="ARBA00022989"/>
    </source>
</evidence>
<keyword evidence="10 13" id="KW-1133">Transmembrane helix</keyword>